<dbReference type="Ensembl" id="ENSSSCT00045029903.1">
    <property type="protein sequence ID" value="ENSSSCP00045020729.1"/>
    <property type="gene ID" value="ENSSSCG00045017533.1"/>
</dbReference>
<dbReference type="AlphaFoldDB" id="A0A8D0QJ79"/>
<proteinExistence type="predicted"/>
<protein>
    <recommendedName>
        <fullName evidence="2">Homeodomain-only protein</fullName>
    </recommendedName>
    <alternativeName>
        <fullName evidence="9">Odd homeobox protein 1</fullName>
    </alternativeName>
</protein>
<dbReference type="SUPFAM" id="SSF46689">
    <property type="entry name" value="Homeodomain-like"/>
    <property type="match status" value="1"/>
</dbReference>
<evidence type="ECO:0000256" key="9">
    <source>
        <dbReference type="ARBA" id="ARBA00031117"/>
    </source>
</evidence>
<evidence type="ECO:0000313" key="16">
    <source>
        <dbReference type="Proteomes" id="UP000694727"/>
    </source>
</evidence>
<dbReference type="Gene3D" id="1.10.10.60">
    <property type="entry name" value="Homeodomain-like"/>
    <property type="match status" value="1"/>
</dbReference>
<dbReference type="GO" id="GO:0005634">
    <property type="term" value="C:nucleus"/>
    <property type="evidence" value="ECO:0007669"/>
    <property type="project" value="UniProtKB-SubCell"/>
</dbReference>
<feature type="region of interest" description="Disordered" evidence="13">
    <location>
        <begin position="41"/>
        <end position="62"/>
    </location>
</feature>
<evidence type="ECO:0000256" key="12">
    <source>
        <dbReference type="RuleBase" id="RU000682"/>
    </source>
</evidence>
<dbReference type="Ensembl" id="ENSSSCT00035027833.1">
    <property type="protein sequence ID" value="ENSSSCP00035010677.1"/>
    <property type="gene ID" value="ENSSSCG00035021340.1"/>
</dbReference>
<comment type="subcellular location">
    <subcellularLocation>
        <location evidence="1 11 12">Nucleus</location>
    </subcellularLocation>
</comment>
<accession>A0A8D0QJ79</accession>
<evidence type="ECO:0000256" key="7">
    <source>
        <dbReference type="ARBA" id="ARBA00023163"/>
    </source>
</evidence>
<evidence type="ECO:0000256" key="10">
    <source>
        <dbReference type="ARBA" id="ARBA00046599"/>
    </source>
</evidence>
<dbReference type="GO" id="GO:0001829">
    <property type="term" value="P:trophectodermal cell differentiation"/>
    <property type="evidence" value="ECO:0007669"/>
    <property type="project" value="UniProtKB-ARBA"/>
</dbReference>
<comment type="subunit">
    <text evidence="10">Interacts with serum response factor (SRF). Component of a large complex containing histone deacetylases such as HDAC2. Interacts with the acetylated forms of HSPA1A and HSPA1B. Interacts with HSPA8.</text>
</comment>
<dbReference type="GO" id="GO:0003677">
    <property type="term" value="F:DNA binding"/>
    <property type="evidence" value="ECO:0007669"/>
    <property type="project" value="UniProtKB-UniRule"/>
</dbReference>
<evidence type="ECO:0000256" key="6">
    <source>
        <dbReference type="ARBA" id="ARBA00023155"/>
    </source>
</evidence>
<evidence type="ECO:0000256" key="1">
    <source>
        <dbReference type="ARBA" id="ARBA00004123"/>
    </source>
</evidence>
<evidence type="ECO:0000256" key="2">
    <source>
        <dbReference type="ARBA" id="ARBA00021327"/>
    </source>
</evidence>
<keyword evidence="6 11" id="KW-0371">Homeobox</keyword>
<dbReference type="InterPro" id="IPR009057">
    <property type="entry name" value="Homeodomain-like_sf"/>
</dbReference>
<dbReference type="SMART" id="SM00389">
    <property type="entry name" value="HOX"/>
    <property type="match status" value="1"/>
</dbReference>
<evidence type="ECO:0000256" key="8">
    <source>
        <dbReference type="ARBA" id="ARBA00023242"/>
    </source>
</evidence>
<dbReference type="Proteomes" id="UP000694726">
    <property type="component" value="Unplaced"/>
</dbReference>
<keyword evidence="5" id="KW-0805">Transcription regulation</keyword>
<dbReference type="PROSITE" id="PS50071">
    <property type="entry name" value="HOMEOBOX_2"/>
    <property type="match status" value="1"/>
</dbReference>
<dbReference type="FunFam" id="1.10.10.60:FF:000213">
    <property type="entry name" value="Homeodomain-only protein"/>
    <property type="match status" value="1"/>
</dbReference>
<evidence type="ECO:0000256" key="4">
    <source>
        <dbReference type="ARBA" id="ARBA00022491"/>
    </source>
</evidence>
<evidence type="ECO:0000256" key="13">
    <source>
        <dbReference type="SAM" id="MobiDB-lite"/>
    </source>
</evidence>
<dbReference type="PANTHER" id="PTHR21408:SF1">
    <property type="entry name" value="HOMEODOMAIN-ONLY PROTEIN"/>
    <property type="match status" value="1"/>
</dbReference>
<dbReference type="CDD" id="cd00086">
    <property type="entry name" value="homeodomain"/>
    <property type="match status" value="1"/>
</dbReference>
<evidence type="ECO:0000256" key="3">
    <source>
        <dbReference type="ARBA" id="ARBA00022473"/>
    </source>
</evidence>
<keyword evidence="8 11" id="KW-0539">Nucleus</keyword>
<dbReference type="Proteomes" id="UP000694727">
    <property type="component" value="Unplaced"/>
</dbReference>
<dbReference type="Ensembl" id="ENSSSCT00015054346.1">
    <property type="protein sequence ID" value="ENSSSCP00015021790.1"/>
    <property type="gene ID" value="ENSSSCG00015040422.1"/>
</dbReference>
<dbReference type="Proteomes" id="UP000694720">
    <property type="component" value="Unplaced"/>
</dbReference>
<evidence type="ECO:0000313" key="15">
    <source>
        <dbReference type="Ensembl" id="ENSSSCP00025002033.1"/>
    </source>
</evidence>
<sequence length="182" mass="20123">GATAWQEVWVSVLPARAAQDQTISEAAWRGLAVPGPCLEDRPQGRSLEGGFSDSPPQFLRPGGRGVTFLPPRVWGLPGKIIKVRGRRGYLQAQGTTHGRFFPLRSRAGTMSAEPANGPTEDQVEILEYNFNKVNRHPDPTTLCLIAAEAGLSEEETQKWFKQRLAQWRRSEGLPSECRSVTD</sequence>
<dbReference type="PANTHER" id="PTHR21408">
    <property type="entry name" value="HOMEODOMAIN-ONLY PROTEIN"/>
    <property type="match status" value="1"/>
</dbReference>
<name>A0A8D0QJ79_PIG</name>
<keyword evidence="4" id="KW-0678">Repressor</keyword>
<dbReference type="Ensembl" id="ENSSSCT00025005268.1">
    <property type="protein sequence ID" value="ENSSSCP00025002033.1"/>
    <property type="gene ID" value="ENSSSCG00025003964.1"/>
</dbReference>
<keyword evidence="11 12" id="KW-0238">DNA-binding</keyword>
<dbReference type="Proteomes" id="UP000694728">
    <property type="component" value="Unplaced"/>
</dbReference>
<keyword evidence="3" id="KW-0217">Developmental protein</keyword>
<dbReference type="InterPro" id="IPR039162">
    <property type="entry name" value="HOPX"/>
</dbReference>
<evidence type="ECO:0000256" key="11">
    <source>
        <dbReference type="PROSITE-ProRule" id="PRU00108"/>
    </source>
</evidence>
<feature type="domain" description="Homeobox" evidence="14">
    <location>
        <begin position="119"/>
        <end position="170"/>
    </location>
</feature>
<dbReference type="InterPro" id="IPR001356">
    <property type="entry name" value="HD"/>
</dbReference>
<reference evidence="15" key="1">
    <citation type="submission" date="2025-05" db="UniProtKB">
        <authorList>
            <consortium name="Ensembl"/>
        </authorList>
    </citation>
    <scope>IDENTIFICATION</scope>
</reference>
<gene>
    <name evidence="15" type="primary">HOPX</name>
</gene>
<evidence type="ECO:0000259" key="14">
    <source>
        <dbReference type="PROSITE" id="PS50071"/>
    </source>
</evidence>
<keyword evidence="7" id="KW-0804">Transcription</keyword>
<organism evidence="15 16">
    <name type="scientific">Sus scrofa</name>
    <name type="common">Pig</name>
    <dbReference type="NCBI Taxonomy" id="9823"/>
    <lineage>
        <taxon>Eukaryota</taxon>
        <taxon>Metazoa</taxon>
        <taxon>Chordata</taxon>
        <taxon>Craniata</taxon>
        <taxon>Vertebrata</taxon>
        <taxon>Euteleostomi</taxon>
        <taxon>Mammalia</taxon>
        <taxon>Eutheria</taxon>
        <taxon>Laurasiatheria</taxon>
        <taxon>Artiodactyla</taxon>
        <taxon>Suina</taxon>
        <taxon>Suidae</taxon>
        <taxon>Sus</taxon>
    </lineage>
</organism>
<feature type="DNA-binding region" description="Homeobox" evidence="11">
    <location>
        <begin position="121"/>
        <end position="171"/>
    </location>
</feature>
<dbReference type="Pfam" id="PF00046">
    <property type="entry name" value="Homeodomain"/>
    <property type="match status" value="1"/>
</dbReference>
<evidence type="ECO:0000256" key="5">
    <source>
        <dbReference type="ARBA" id="ARBA00023015"/>
    </source>
</evidence>